<protein>
    <submittedName>
        <fullName evidence="1">Uncharacterized protein</fullName>
    </submittedName>
</protein>
<evidence type="ECO:0000313" key="1">
    <source>
        <dbReference type="EMBL" id="ONI39025.1"/>
    </source>
</evidence>
<keyword evidence="2" id="KW-1185">Reference proteome</keyword>
<dbReference type="Proteomes" id="UP000188637">
    <property type="component" value="Unassembled WGS sequence"/>
</dbReference>
<proteinExistence type="predicted"/>
<name>A0ACC8X9P3_9FIRM</name>
<organism evidence="1 2">
    <name type="scientific">Candidatus Epulonipiscium fishelsonii</name>
    <dbReference type="NCBI Taxonomy" id="77094"/>
    <lineage>
        <taxon>Bacteria</taxon>
        <taxon>Bacillati</taxon>
        <taxon>Bacillota</taxon>
        <taxon>Clostridia</taxon>
        <taxon>Lachnospirales</taxon>
        <taxon>Lachnospiraceae</taxon>
        <taxon>Candidatus Epulonipiscium</taxon>
    </lineage>
</organism>
<gene>
    <name evidence="1" type="ORF">AN640_00435</name>
</gene>
<reference evidence="1" key="1">
    <citation type="submission" date="2016-08" db="EMBL/GenBank/DDBJ databases">
        <authorList>
            <person name="Ngugi D.K."/>
            <person name="Miyake S."/>
            <person name="Stingl U."/>
        </authorList>
    </citation>
    <scope>NUCLEOTIDE SEQUENCE</scope>
    <source>
        <strain evidence="1">SCG-D08WGA-EpuloA1</strain>
    </source>
</reference>
<evidence type="ECO:0000313" key="2">
    <source>
        <dbReference type="Proteomes" id="UP000188637"/>
    </source>
</evidence>
<comment type="caution">
    <text evidence="1">The sequence shown here is derived from an EMBL/GenBank/DDBJ whole genome shotgun (WGS) entry which is preliminary data.</text>
</comment>
<sequence>MKKFLTVALASMFMSSTLLATPFDDINNSAYKSSIGALYDKGIILGKDVGFDPTGTLSRQEAAILISRAFKLVDVPYRISADETLEKTFISTDTSMAMLESAVMPATTDLPKWSEAAVETIIEARIMNIDSGNFNPTSPMTRNEFVLAVGKAIYGPENSVDYIQQAIDDGLLPSDVVYNDTNITREEAAYILDNIISNENFAIVPIMVTADIHGHLVSEPKGSMELGGMSRVGTLVEQLRELDENMLLLDGGDSPYNTNLANLFEGRSTVDVMNTLEYDATVLGNHDFDFVFENLLALAEQADYKMLSANTYMKDGTYPEQLEEYYVEEVNGIKVAIVGLTDENSKDSTHYTNTQDIELRDHFDVGRDVVARADTESDVVIALAHLHSHNMQLPIEIEGVDVEVAGGNDIFGRPEYVEDTLVINPGAHSACLTQVNINVLNKEMVGYTANQFVITEVIPENEEVKQVVDKYVDEMGTMMNDVVAVATEQFKWSAPLVRTQENALANIAADSQREYFEADIALQNGDGVRAGIEQGDVTLNDVYTAFPFDNRMILIETTGQIVWEALEHGIAGYPSTAGQFLQVSGLSYKFDGSKPAGERMISVTMPDGTPIELDKTYKVVINDFMGGGGDGYDMFNVLNPNTESGLTDRSKLLLNTNDYIRDLFNNYVKEKGEITPVIEGRIEIINPQENNSKIG</sequence>
<dbReference type="EMBL" id="LJHD01000273">
    <property type="protein sequence ID" value="ONI39025.1"/>
    <property type="molecule type" value="Genomic_DNA"/>
</dbReference>
<accession>A0ACC8X9P3</accession>